<name>A0A1W1BVF2_9ZZZZ</name>
<dbReference type="InterPro" id="IPR002323">
    <property type="entry name" value="Cyt_CIE"/>
</dbReference>
<dbReference type="PANTHER" id="PTHR35008">
    <property type="entry name" value="BLL4482 PROTEIN-RELATED"/>
    <property type="match status" value="1"/>
</dbReference>
<evidence type="ECO:0000256" key="4">
    <source>
        <dbReference type="ARBA" id="ARBA00022982"/>
    </source>
</evidence>
<evidence type="ECO:0000256" key="1">
    <source>
        <dbReference type="ARBA" id="ARBA00022448"/>
    </source>
</evidence>
<dbReference type="SUPFAM" id="SSF46626">
    <property type="entry name" value="Cytochrome c"/>
    <property type="match status" value="2"/>
</dbReference>
<dbReference type="Pfam" id="PF00034">
    <property type="entry name" value="Cytochrom_C"/>
    <property type="match status" value="1"/>
</dbReference>
<feature type="domain" description="Cytochrome c" evidence="6">
    <location>
        <begin position="289"/>
        <end position="369"/>
    </location>
</feature>
<keyword evidence="4" id="KW-0249">Electron transport</keyword>
<evidence type="ECO:0000259" key="6">
    <source>
        <dbReference type="PROSITE" id="PS51007"/>
    </source>
</evidence>
<gene>
    <name evidence="7" type="ORF">MNB_SV-9-591</name>
</gene>
<dbReference type="GO" id="GO:0005506">
    <property type="term" value="F:iron ion binding"/>
    <property type="evidence" value="ECO:0007669"/>
    <property type="project" value="InterPro"/>
</dbReference>
<dbReference type="EMBL" id="FPHG01000032">
    <property type="protein sequence ID" value="SFV57441.1"/>
    <property type="molecule type" value="Genomic_DNA"/>
</dbReference>
<sequence length="370" mass="40446">MFKYDRKLITTGLVAILISSISAFGYEGKKDALDGGMTYPRANGEYTAYKINENVDKVKINNGRTPTANELKAWDTDIMPDGTGLPDGKGVVEDGDELFESLCAVCHGDFGAGGVGYPTLTGGDISSLKNQRTQPGKDAPKRTIGTYWPKASTLIWYIRDAMPYAHPKSLTNDEIYALTAYLLSANGIKVDGQEMDDEFVLSKENFLKIDMPNKNGFYPNIDGKDGIENIRKFFADGKNYGAVGKRCMSNCKDPGMDGKEATVMRIDYELKDVKPPYNEKRDLPKVNNKSSHPGKIGYTKNCALCHSTDTMGAPKVGDAEAWAKVTSQGLQTVMSHAINGIGGMPPKGGNSDLTEWQIQLILDYMISNSK</sequence>
<proteinExistence type="predicted"/>
<evidence type="ECO:0000256" key="3">
    <source>
        <dbReference type="ARBA" id="ARBA00022723"/>
    </source>
</evidence>
<reference evidence="7" key="1">
    <citation type="submission" date="2016-10" db="EMBL/GenBank/DDBJ databases">
        <authorList>
            <person name="de Groot N.N."/>
        </authorList>
    </citation>
    <scope>NUCLEOTIDE SEQUENCE</scope>
</reference>
<dbReference type="PANTHER" id="PTHR35008:SF8">
    <property type="entry name" value="ALCOHOL DEHYDROGENASE CYTOCHROME C SUBUNIT"/>
    <property type="match status" value="1"/>
</dbReference>
<dbReference type="GO" id="GO:0009055">
    <property type="term" value="F:electron transfer activity"/>
    <property type="evidence" value="ECO:0007669"/>
    <property type="project" value="InterPro"/>
</dbReference>
<organism evidence="7">
    <name type="scientific">hydrothermal vent metagenome</name>
    <dbReference type="NCBI Taxonomy" id="652676"/>
    <lineage>
        <taxon>unclassified sequences</taxon>
        <taxon>metagenomes</taxon>
        <taxon>ecological metagenomes</taxon>
    </lineage>
</organism>
<keyword evidence="3" id="KW-0479">Metal-binding</keyword>
<evidence type="ECO:0000313" key="7">
    <source>
        <dbReference type="EMBL" id="SFV57441.1"/>
    </source>
</evidence>
<dbReference type="GO" id="GO:0020037">
    <property type="term" value="F:heme binding"/>
    <property type="evidence" value="ECO:0007669"/>
    <property type="project" value="InterPro"/>
</dbReference>
<dbReference type="PROSITE" id="PS51007">
    <property type="entry name" value="CYTC"/>
    <property type="match status" value="2"/>
</dbReference>
<protein>
    <submittedName>
        <fullName evidence="7">Membrane c-type cytochrome cy</fullName>
    </submittedName>
</protein>
<feature type="domain" description="Cytochrome c" evidence="6">
    <location>
        <begin position="90"/>
        <end position="186"/>
    </location>
</feature>
<dbReference type="InterPro" id="IPR009056">
    <property type="entry name" value="Cyt_c-like_dom"/>
</dbReference>
<dbReference type="Pfam" id="PF13442">
    <property type="entry name" value="Cytochrome_CBB3"/>
    <property type="match status" value="1"/>
</dbReference>
<dbReference type="AlphaFoldDB" id="A0A1W1BVF2"/>
<keyword evidence="5" id="KW-0408">Iron</keyword>
<accession>A0A1W1BVF2</accession>
<evidence type="ECO:0000256" key="5">
    <source>
        <dbReference type="ARBA" id="ARBA00023004"/>
    </source>
</evidence>
<keyword evidence="1" id="KW-0813">Transport</keyword>
<dbReference type="Gene3D" id="1.10.760.10">
    <property type="entry name" value="Cytochrome c-like domain"/>
    <property type="match status" value="2"/>
</dbReference>
<evidence type="ECO:0000256" key="2">
    <source>
        <dbReference type="ARBA" id="ARBA00022617"/>
    </source>
</evidence>
<dbReference type="InterPro" id="IPR051459">
    <property type="entry name" value="Cytochrome_c-type_DH"/>
</dbReference>
<keyword evidence="2" id="KW-0349">Heme</keyword>
<dbReference type="PRINTS" id="PR00607">
    <property type="entry name" value="CYTCHROMECIE"/>
</dbReference>
<dbReference type="InterPro" id="IPR036909">
    <property type="entry name" value="Cyt_c-like_dom_sf"/>
</dbReference>